<evidence type="ECO:0000313" key="11">
    <source>
        <dbReference type="EMBL" id="VEB22152.1"/>
    </source>
</evidence>
<feature type="transmembrane region" description="Helical" evidence="9">
    <location>
        <begin position="160"/>
        <end position="181"/>
    </location>
</feature>
<dbReference type="NCBIfam" id="TIGR01726">
    <property type="entry name" value="HEQRo_perm_3TM"/>
    <property type="match status" value="1"/>
</dbReference>
<feature type="domain" description="ABC transmembrane type-1" evidence="10">
    <location>
        <begin position="17"/>
        <end position="205"/>
    </location>
</feature>
<dbReference type="KEGG" id="avt:NCTC3438_00301"/>
<reference evidence="11 12" key="1">
    <citation type="submission" date="2018-12" db="EMBL/GenBank/DDBJ databases">
        <authorList>
            <consortium name="Pathogen Informatics"/>
        </authorList>
    </citation>
    <scope>NUCLEOTIDE SEQUENCE [LARGE SCALE GENOMIC DNA]</scope>
    <source>
        <strain evidence="11 12">NCTC3438</strain>
    </source>
</reference>
<evidence type="ECO:0000256" key="2">
    <source>
        <dbReference type="ARBA" id="ARBA00010072"/>
    </source>
</evidence>
<keyword evidence="3 9" id="KW-0813">Transport</keyword>
<proteinExistence type="inferred from homology"/>
<dbReference type="InterPro" id="IPR035906">
    <property type="entry name" value="MetI-like_sf"/>
</dbReference>
<evidence type="ECO:0000256" key="5">
    <source>
        <dbReference type="ARBA" id="ARBA00022692"/>
    </source>
</evidence>
<evidence type="ECO:0000256" key="8">
    <source>
        <dbReference type="ARBA" id="ARBA00023136"/>
    </source>
</evidence>
<comment type="subcellular location">
    <subcellularLocation>
        <location evidence="1">Cell inner membrane</location>
        <topology evidence="1">Multi-pass membrane protein</topology>
    </subcellularLocation>
    <subcellularLocation>
        <location evidence="9">Cell membrane</location>
        <topology evidence="9">Multi-pass membrane protein</topology>
    </subcellularLocation>
</comment>
<name>A0A3S4HHT4_AVIVO</name>
<dbReference type="SUPFAM" id="SSF161098">
    <property type="entry name" value="MetI-like"/>
    <property type="match status" value="1"/>
</dbReference>
<dbReference type="GO" id="GO:0043190">
    <property type="term" value="C:ATP-binding cassette (ABC) transporter complex"/>
    <property type="evidence" value="ECO:0007669"/>
    <property type="project" value="InterPro"/>
</dbReference>
<dbReference type="AlphaFoldDB" id="A0A3S4HHT4"/>
<evidence type="ECO:0000256" key="4">
    <source>
        <dbReference type="ARBA" id="ARBA00022475"/>
    </source>
</evidence>
<dbReference type="Pfam" id="PF00528">
    <property type="entry name" value="BPD_transp_1"/>
    <property type="match status" value="1"/>
</dbReference>
<protein>
    <submittedName>
        <fullName evidence="11">Glutamine transport system permease protein glnP</fullName>
    </submittedName>
</protein>
<dbReference type="InterPro" id="IPR043429">
    <property type="entry name" value="ArtM/GltK/GlnP/TcyL/YhdX-like"/>
</dbReference>
<feature type="transmembrane region" description="Helical" evidence="9">
    <location>
        <begin position="20"/>
        <end position="44"/>
    </location>
</feature>
<sequence>MNWQYVFDNIPKFIDASIIILQLSFWSIVFSLIIGLFCAVATSYHIRFFNSLAKAYIELSRNTPLLIQLFFLYFGLSKLGIKLDGFTCAIIGLSFLGGSYMAEAIRAGIESVSKGQVESALSLGLTPTQAFIYVIAPQALSLSLPAIGANCLFLMKETSIASAIAIAELMFMAKELIGLDYKTNEALFLLVVFYLIILLPVSFLIHYLEKRSRYAKYGSV</sequence>
<evidence type="ECO:0000259" key="10">
    <source>
        <dbReference type="PROSITE" id="PS50928"/>
    </source>
</evidence>
<comment type="similarity">
    <text evidence="2">Belongs to the binding-protein-dependent transport system permease family. HisMQ subfamily.</text>
</comment>
<evidence type="ECO:0000313" key="12">
    <source>
        <dbReference type="Proteomes" id="UP000268198"/>
    </source>
</evidence>
<evidence type="ECO:0000256" key="3">
    <source>
        <dbReference type="ARBA" id="ARBA00022448"/>
    </source>
</evidence>
<feature type="transmembrane region" description="Helical" evidence="9">
    <location>
        <begin position="65"/>
        <end position="96"/>
    </location>
</feature>
<organism evidence="11 12">
    <name type="scientific">Avibacterium volantium</name>
    <name type="common">Pasteurella volantium</name>
    <dbReference type="NCBI Taxonomy" id="762"/>
    <lineage>
        <taxon>Bacteria</taxon>
        <taxon>Pseudomonadati</taxon>
        <taxon>Pseudomonadota</taxon>
        <taxon>Gammaproteobacteria</taxon>
        <taxon>Pasteurellales</taxon>
        <taxon>Pasteurellaceae</taxon>
        <taxon>Avibacterium</taxon>
    </lineage>
</organism>
<gene>
    <name evidence="11" type="primary">glnP</name>
    <name evidence="11" type="ORF">NCTC3438_00301</name>
</gene>
<dbReference type="InterPro" id="IPR010065">
    <property type="entry name" value="AA_ABC_transptr_permease_3TM"/>
</dbReference>
<dbReference type="PANTHER" id="PTHR30614:SF37">
    <property type="entry name" value="AMINO-ACID ABC TRANSPORTER PERMEASE PROTEIN YHDX-RELATED"/>
    <property type="match status" value="1"/>
</dbReference>
<dbReference type="EMBL" id="LR134167">
    <property type="protein sequence ID" value="VEB22152.1"/>
    <property type="molecule type" value="Genomic_DNA"/>
</dbReference>
<dbReference type="CDD" id="cd06261">
    <property type="entry name" value="TM_PBP2"/>
    <property type="match status" value="1"/>
</dbReference>
<keyword evidence="4" id="KW-1003">Cell membrane</keyword>
<accession>A0A3S4HHT4</accession>
<evidence type="ECO:0000256" key="1">
    <source>
        <dbReference type="ARBA" id="ARBA00004429"/>
    </source>
</evidence>
<keyword evidence="12" id="KW-1185">Reference proteome</keyword>
<dbReference type="InterPro" id="IPR000515">
    <property type="entry name" value="MetI-like"/>
</dbReference>
<dbReference type="OrthoDB" id="6580405at2"/>
<dbReference type="PROSITE" id="PS50928">
    <property type="entry name" value="ABC_TM1"/>
    <property type="match status" value="1"/>
</dbReference>
<dbReference type="Proteomes" id="UP000268198">
    <property type="component" value="Chromosome"/>
</dbReference>
<keyword evidence="6" id="KW-0029">Amino-acid transport</keyword>
<keyword evidence="7 9" id="KW-1133">Transmembrane helix</keyword>
<feature type="transmembrane region" description="Helical" evidence="9">
    <location>
        <begin position="130"/>
        <end position="153"/>
    </location>
</feature>
<dbReference type="GO" id="GO:0006865">
    <property type="term" value="P:amino acid transport"/>
    <property type="evidence" value="ECO:0007669"/>
    <property type="project" value="UniProtKB-KW"/>
</dbReference>
<dbReference type="GO" id="GO:0022857">
    <property type="term" value="F:transmembrane transporter activity"/>
    <property type="evidence" value="ECO:0007669"/>
    <property type="project" value="InterPro"/>
</dbReference>
<evidence type="ECO:0000256" key="7">
    <source>
        <dbReference type="ARBA" id="ARBA00022989"/>
    </source>
</evidence>
<evidence type="ECO:0000256" key="6">
    <source>
        <dbReference type="ARBA" id="ARBA00022970"/>
    </source>
</evidence>
<keyword evidence="8 9" id="KW-0472">Membrane</keyword>
<dbReference type="PANTHER" id="PTHR30614">
    <property type="entry name" value="MEMBRANE COMPONENT OF AMINO ACID ABC TRANSPORTER"/>
    <property type="match status" value="1"/>
</dbReference>
<dbReference type="Gene3D" id="1.10.3720.10">
    <property type="entry name" value="MetI-like"/>
    <property type="match status" value="1"/>
</dbReference>
<feature type="transmembrane region" description="Helical" evidence="9">
    <location>
        <begin position="187"/>
        <end position="208"/>
    </location>
</feature>
<keyword evidence="5 9" id="KW-0812">Transmembrane</keyword>
<evidence type="ECO:0000256" key="9">
    <source>
        <dbReference type="RuleBase" id="RU363032"/>
    </source>
</evidence>
<dbReference type="RefSeq" id="WP_126370942.1">
    <property type="nucleotide sequence ID" value="NZ_LR134167.1"/>
</dbReference>